<dbReference type="PaxDb" id="2850-Phatr44428"/>
<dbReference type="Proteomes" id="UP000000759">
    <property type="component" value="Chromosome 4"/>
</dbReference>
<dbReference type="RefSeq" id="XP_002178241.1">
    <property type="nucleotide sequence ID" value="XM_002178205.1"/>
</dbReference>
<feature type="compositionally biased region" description="Basic and acidic residues" evidence="1">
    <location>
        <begin position="261"/>
        <end position="273"/>
    </location>
</feature>
<dbReference type="HOGENOM" id="CLU_881285_0_0_1"/>
<dbReference type="eggNOG" id="ENOG502SY9K">
    <property type="taxonomic scope" value="Eukaryota"/>
</dbReference>
<dbReference type="GeneID" id="7197883"/>
<evidence type="ECO:0000256" key="1">
    <source>
        <dbReference type="SAM" id="MobiDB-lite"/>
    </source>
</evidence>
<dbReference type="OrthoDB" id="428577at2759"/>
<organism evidence="2 3">
    <name type="scientific">Phaeodactylum tricornutum (strain CCAP 1055/1)</name>
    <dbReference type="NCBI Taxonomy" id="556484"/>
    <lineage>
        <taxon>Eukaryota</taxon>
        <taxon>Sar</taxon>
        <taxon>Stramenopiles</taxon>
        <taxon>Ochrophyta</taxon>
        <taxon>Bacillariophyta</taxon>
        <taxon>Bacillariophyceae</taxon>
        <taxon>Bacillariophycidae</taxon>
        <taxon>Naviculales</taxon>
        <taxon>Phaeodactylaceae</taxon>
        <taxon>Phaeodactylum</taxon>
    </lineage>
</organism>
<evidence type="ECO:0000313" key="3">
    <source>
        <dbReference type="Proteomes" id="UP000000759"/>
    </source>
</evidence>
<name>B7FU26_PHATC</name>
<gene>
    <name evidence="2" type="ORF">PHATRDRAFT_44428</name>
</gene>
<dbReference type="AlphaFoldDB" id="B7FU26"/>
<proteinExistence type="predicted"/>
<sequence>MRHNPLRKAIQSVTPFSCRSDTDGRKACRSLARLPLHLLREASGVSELATRLFYFHVWSRAFGFLYRRKINARKILGRPDAGSFVKFFQPRSIKKFTRSCVSFDNSPDGSCVGWKLFERSRVSRLKKWDCEEHLLDCRLDFMILRRLLGTETSVPLKGSSWSYRRSSIPTGFAVVPRKSNGTGNGATEDCCSKCWSGLQKKQGNASSPTLCAPVNPMIAEESQPMELDTTPVVVEEVKPVVVDTPKKKKKASYKSMMKAMTKTDPERDVEKDKEALRKVTGGGAFTKIDKI</sequence>
<dbReference type="InParanoid" id="B7FU26"/>
<feature type="region of interest" description="Disordered" evidence="1">
    <location>
        <begin position="253"/>
        <end position="273"/>
    </location>
</feature>
<accession>B7FU26</accession>
<reference evidence="2 3" key="1">
    <citation type="journal article" date="2008" name="Nature">
        <title>The Phaeodactylum genome reveals the evolutionary history of diatom genomes.</title>
        <authorList>
            <person name="Bowler C."/>
            <person name="Allen A.E."/>
            <person name="Badger J.H."/>
            <person name="Grimwood J."/>
            <person name="Jabbari K."/>
            <person name="Kuo A."/>
            <person name="Maheswari U."/>
            <person name="Martens C."/>
            <person name="Maumus F."/>
            <person name="Otillar R.P."/>
            <person name="Rayko E."/>
            <person name="Salamov A."/>
            <person name="Vandepoele K."/>
            <person name="Beszteri B."/>
            <person name="Gruber A."/>
            <person name="Heijde M."/>
            <person name="Katinka M."/>
            <person name="Mock T."/>
            <person name="Valentin K."/>
            <person name="Verret F."/>
            <person name="Berges J.A."/>
            <person name="Brownlee C."/>
            <person name="Cadoret J.P."/>
            <person name="Chiovitti A."/>
            <person name="Choi C.J."/>
            <person name="Coesel S."/>
            <person name="De Martino A."/>
            <person name="Detter J.C."/>
            <person name="Durkin C."/>
            <person name="Falciatore A."/>
            <person name="Fournet J."/>
            <person name="Haruta M."/>
            <person name="Huysman M.J."/>
            <person name="Jenkins B.D."/>
            <person name="Jiroutova K."/>
            <person name="Jorgensen R.E."/>
            <person name="Joubert Y."/>
            <person name="Kaplan A."/>
            <person name="Kroger N."/>
            <person name="Kroth P.G."/>
            <person name="La Roche J."/>
            <person name="Lindquist E."/>
            <person name="Lommer M."/>
            <person name="Martin-Jezequel V."/>
            <person name="Lopez P.J."/>
            <person name="Lucas S."/>
            <person name="Mangogna M."/>
            <person name="McGinnis K."/>
            <person name="Medlin L.K."/>
            <person name="Montsant A."/>
            <person name="Oudot-Le Secq M.P."/>
            <person name="Napoli C."/>
            <person name="Obornik M."/>
            <person name="Parker M.S."/>
            <person name="Petit J.L."/>
            <person name="Porcel B.M."/>
            <person name="Poulsen N."/>
            <person name="Robison M."/>
            <person name="Rychlewski L."/>
            <person name="Rynearson T.A."/>
            <person name="Schmutz J."/>
            <person name="Shapiro H."/>
            <person name="Siaut M."/>
            <person name="Stanley M."/>
            <person name="Sussman M.R."/>
            <person name="Taylor A.R."/>
            <person name="Vardi A."/>
            <person name="von Dassow P."/>
            <person name="Vyverman W."/>
            <person name="Willis A."/>
            <person name="Wyrwicz L.S."/>
            <person name="Rokhsar D.S."/>
            <person name="Weissenbach J."/>
            <person name="Armbrust E.V."/>
            <person name="Green B.R."/>
            <person name="Van de Peer Y."/>
            <person name="Grigoriev I.V."/>
        </authorList>
    </citation>
    <scope>NUCLEOTIDE SEQUENCE [LARGE SCALE GENOMIC DNA]</scope>
    <source>
        <strain evidence="2 3">CCAP 1055/1</strain>
    </source>
</reference>
<dbReference type="EMBL" id="CM000607">
    <property type="protein sequence ID" value="EEC49906.1"/>
    <property type="molecule type" value="Genomic_DNA"/>
</dbReference>
<keyword evidence="3" id="KW-1185">Reference proteome</keyword>
<reference evidence="3" key="2">
    <citation type="submission" date="2008-08" db="EMBL/GenBank/DDBJ databases">
        <authorList>
            <consortium name="Diatom Consortium"/>
            <person name="Grigoriev I."/>
            <person name="Grimwood J."/>
            <person name="Kuo A."/>
            <person name="Otillar R.P."/>
            <person name="Salamov A."/>
            <person name="Detter J.C."/>
            <person name="Lindquist E."/>
            <person name="Shapiro H."/>
            <person name="Lucas S."/>
            <person name="Glavina del Rio T."/>
            <person name="Pitluck S."/>
            <person name="Rokhsar D."/>
            <person name="Bowler C."/>
        </authorList>
    </citation>
    <scope>GENOME REANNOTATION</scope>
    <source>
        <strain evidence="3">CCAP 1055/1</strain>
    </source>
</reference>
<dbReference type="KEGG" id="pti:PHATRDRAFT_44428"/>
<protein>
    <submittedName>
        <fullName evidence="2">Uncharacterized protein</fullName>
    </submittedName>
</protein>
<evidence type="ECO:0000313" key="2">
    <source>
        <dbReference type="EMBL" id="EEC49906.1"/>
    </source>
</evidence>